<dbReference type="AlphaFoldDB" id="A0A7K1FJI7"/>
<protein>
    <submittedName>
        <fullName evidence="4">TetR/AcrR family transcriptional regulator</fullName>
    </submittedName>
</protein>
<evidence type="ECO:0000256" key="2">
    <source>
        <dbReference type="PROSITE-ProRule" id="PRU00335"/>
    </source>
</evidence>
<dbReference type="RefSeq" id="WP_154768283.1">
    <property type="nucleotide sequence ID" value="NZ_WLYK01000002.1"/>
</dbReference>
<dbReference type="SUPFAM" id="SSF46689">
    <property type="entry name" value="Homeodomain-like"/>
    <property type="match status" value="1"/>
</dbReference>
<organism evidence="4 5">
    <name type="scientific">Nakamurella alba</name>
    <dbReference type="NCBI Taxonomy" id="2665158"/>
    <lineage>
        <taxon>Bacteria</taxon>
        <taxon>Bacillati</taxon>
        <taxon>Actinomycetota</taxon>
        <taxon>Actinomycetes</taxon>
        <taxon>Nakamurellales</taxon>
        <taxon>Nakamurellaceae</taxon>
        <taxon>Nakamurella</taxon>
    </lineage>
</organism>
<name>A0A7K1FJI7_9ACTN</name>
<evidence type="ECO:0000256" key="1">
    <source>
        <dbReference type="ARBA" id="ARBA00023125"/>
    </source>
</evidence>
<dbReference type="Gene3D" id="1.10.357.10">
    <property type="entry name" value="Tetracycline Repressor, domain 2"/>
    <property type="match status" value="1"/>
</dbReference>
<accession>A0A7K1FJI7</accession>
<reference evidence="4 5" key="1">
    <citation type="submission" date="2019-11" db="EMBL/GenBank/DDBJ databases">
        <authorList>
            <person name="Jiang L.-Q."/>
        </authorList>
    </citation>
    <scope>NUCLEOTIDE SEQUENCE [LARGE SCALE GENOMIC DNA]</scope>
    <source>
        <strain evidence="4 5">YIM 132087</strain>
    </source>
</reference>
<keyword evidence="5" id="KW-1185">Reference proteome</keyword>
<gene>
    <name evidence="4" type="ORF">GIS00_10060</name>
</gene>
<dbReference type="InterPro" id="IPR009057">
    <property type="entry name" value="Homeodomain-like_sf"/>
</dbReference>
<sequence>MVDARQQRTRERLREAILALGTRGPVSGITMAELAGTAGVNRSTVYEHTTSPQALLEQVLLDELDRVRERHLVGLTPELAGAASRAVMIDVLAHVDDHAEIYRRGLGDASRPGPLLAVLAGHFRESVRLILAGGAVRPPPGAPPAETIARFIGDGAAGAVTSWLDGDGGRDPEEFADAYGTLVPTWWLGA</sequence>
<evidence type="ECO:0000313" key="4">
    <source>
        <dbReference type="EMBL" id="MTD14291.1"/>
    </source>
</evidence>
<dbReference type="GO" id="GO:0003677">
    <property type="term" value="F:DNA binding"/>
    <property type="evidence" value="ECO:0007669"/>
    <property type="project" value="UniProtKB-UniRule"/>
</dbReference>
<feature type="DNA-binding region" description="H-T-H motif" evidence="2">
    <location>
        <begin position="30"/>
        <end position="49"/>
    </location>
</feature>
<feature type="domain" description="HTH tetR-type" evidence="3">
    <location>
        <begin position="7"/>
        <end position="67"/>
    </location>
</feature>
<evidence type="ECO:0000313" key="5">
    <source>
        <dbReference type="Proteomes" id="UP000460221"/>
    </source>
</evidence>
<dbReference type="Proteomes" id="UP000460221">
    <property type="component" value="Unassembled WGS sequence"/>
</dbReference>
<comment type="caution">
    <text evidence="4">The sequence shown here is derived from an EMBL/GenBank/DDBJ whole genome shotgun (WGS) entry which is preliminary data.</text>
</comment>
<evidence type="ECO:0000259" key="3">
    <source>
        <dbReference type="PROSITE" id="PS50977"/>
    </source>
</evidence>
<keyword evidence="1 2" id="KW-0238">DNA-binding</keyword>
<dbReference type="EMBL" id="WLYK01000002">
    <property type="protein sequence ID" value="MTD14291.1"/>
    <property type="molecule type" value="Genomic_DNA"/>
</dbReference>
<dbReference type="InterPro" id="IPR001647">
    <property type="entry name" value="HTH_TetR"/>
</dbReference>
<dbReference type="PROSITE" id="PS50977">
    <property type="entry name" value="HTH_TETR_2"/>
    <property type="match status" value="1"/>
</dbReference>
<proteinExistence type="predicted"/>